<dbReference type="PANTHER" id="PTHR21567:SF9">
    <property type="entry name" value="CLIP-ASSOCIATING PROTEIN"/>
    <property type="match status" value="1"/>
</dbReference>
<dbReference type="EMBL" id="KZ559151">
    <property type="protein sequence ID" value="PLB36451.1"/>
    <property type="molecule type" value="Genomic_DNA"/>
</dbReference>
<dbReference type="Gene3D" id="1.25.10.10">
    <property type="entry name" value="Leucine-rich Repeat Variant"/>
    <property type="match status" value="2"/>
</dbReference>
<name>A0A2I2F748_ASPCN</name>
<evidence type="ECO:0000256" key="13">
    <source>
        <dbReference type="PROSITE-ProRule" id="PRU00103"/>
    </source>
</evidence>
<dbReference type="GO" id="GO:1990023">
    <property type="term" value="C:mitotic spindle midzone"/>
    <property type="evidence" value="ECO:0007669"/>
    <property type="project" value="TreeGrafter"/>
</dbReference>
<evidence type="ECO:0000256" key="8">
    <source>
        <dbReference type="ARBA" id="ARBA00022737"/>
    </source>
</evidence>
<feature type="compositionally biased region" description="Polar residues" evidence="14">
    <location>
        <begin position="638"/>
        <end position="653"/>
    </location>
</feature>
<keyword evidence="17" id="KW-1185">Reference proteome</keyword>
<keyword evidence="7" id="KW-0493">Microtubule</keyword>
<dbReference type="PROSITE" id="PS50077">
    <property type="entry name" value="HEAT_REPEAT"/>
    <property type="match status" value="1"/>
</dbReference>
<dbReference type="SUPFAM" id="SSF48371">
    <property type="entry name" value="ARM repeat"/>
    <property type="match status" value="1"/>
</dbReference>
<evidence type="ECO:0000259" key="15">
    <source>
        <dbReference type="SMART" id="SM01349"/>
    </source>
</evidence>
<dbReference type="Proteomes" id="UP000234585">
    <property type="component" value="Unassembled WGS sequence"/>
</dbReference>
<feature type="compositionally biased region" description="Basic and acidic residues" evidence="14">
    <location>
        <begin position="854"/>
        <end position="873"/>
    </location>
</feature>
<dbReference type="GO" id="GO:0090307">
    <property type="term" value="P:mitotic spindle assembly"/>
    <property type="evidence" value="ECO:0007669"/>
    <property type="project" value="TreeGrafter"/>
</dbReference>
<evidence type="ECO:0000256" key="5">
    <source>
        <dbReference type="ARBA" id="ARBA00022490"/>
    </source>
</evidence>
<proteinExistence type="inferred from homology"/>
<feature type="compositionally biased region" description="Low complexity" evidence="14">
    <location>
        <begin position="301"/>
        <end position="315"/>
    </location>
</feature>
<feature type="region of interest" description="Disordered" evidence="14">
    <location>
        <begin position="613"/>
        <end position="653"/>
    </location>
</feature>
<dbReference type="GO" id="GO:0005881">
    <property type="term" value="C:cytoplasmic microtubule"/>
    <property type="evidence" value="ECO:0007669"/>
    <property type="project" value="TreeGrafter"/>
</dbReference>
<comment type="subunit">
    <text evidence="4">Interacts with microtubules.</text>
</comment>
<dbReference type="InterPro" id="IPR021133">
    <property type="entry name" value="HEAT_type_2"/>
</dbReference>
<dbReference type="GO" id="GO:0005815">
    <property type="term" value="C:microtubule organizing center"/>
    <property type="evidence" value="ECO:0007669"/>
    <property type="project" value="TreeGrafter"/>
</dbReference>
<evidence type="ECO:0000313" key="17">
    <source>
        <dbReference type="Proteomes" id="UP000234585"/>
    </source>
</evidence>
<dbReference type="SMART" id="SM01349">
    <property type="entry name" value="TOG"/>
    <property type="match status" value="2"/>
</dbReference>
<dbReference type="GO" id="GO:0051301">
    <property type="term" value="P:cell division"/>
    <property type="evidence" value="ECO:0007669"/>
    <property type="project" value="UniProtKB-KW"/>
</dbReference>
<feature type="region of interest" description="Disordered" evidence="14">
    <location>
        <begin position="553"/>
        <end position="599"/>
    </location>
</feature>
<feature type="region of interest" description="Disordered" evidence="14">
    <location>
        <begin position="731"/>
        <end position="801"/>
    </location>
</feature>
<dbReference type="OrthoDB" id="46159at2759"/>
<evidence type="ECO:0000256" key="12">
    <source>
        <dbReference type="ARBA" id="ARBA00024889"/>
    </source>
</evidence>
<keyword evidence="8" id="KW-0677">Repeat</keyword>
<evidence type="ECO:0000256" key="3">
    <source>
        <dbReference type="ARBA" id="ARBA00009549"/>
    </source>
</evidence>
<gene>
    <name evidence="16" type="ORF">BDW47DRAFT_49809</name>
</gene>
<comment type="function">
    <text evidence="12">Microtubule binding protein that promotes the stabilization of dynamic microtubules. Required for mitotic spindle formation.</text>
</comment>
<comment type="similarity">
    <text evidence="3">Belongs to the CLASP family.</text>
</comment>
<dbReference type="InterPro" id="IPR024395">
    <property type="entry name" value="CLASP_N_dom"/>
</dbReference>
<keyword evidence="10" id="KW-0206">Cytoskeleton</keyword>
<feature type="domain" description="TOG" evidence="15">
    <location>
        <begin position="6"/>
        <end position="232"/>
    </location>
</feature>
<dbReference type="InterPro" id="IPR011989">
    <property type="entry name" value="ARM-like"/>
</dbReference>
<dbReference type="GO" id="GO:0005876">
    <property type="term" value="C:spindle microtubule"/>
    <property type="evidence" value="ECO:0007669"/>
    <property type="project" value="TreeGrafter"/>
</dbReference>
<dbReference type="GeneID" id="36526335"/>
<evidence type="ECO:0000256" key="7">
    <source>
        <dbReference type="ARBA" id="ARBA00022701"/>
    </source>
</evidence>
<keyword evidence="6" id="KW-0132">Cell division</keyword>
<organism evidence="16 17">
    <name type="scientific">Aspergillus candidus</name>
    <dbReference type="NCBI Taxonomy" id="41067"/>
    <lineage>
        <taxon>Eukaryota</taxon>
        <taxon>Fungi</taxon>
        <taxon>Dikarya</taxon>
        <taxon>Ascomycota</taxon>
        <taxon>Pezizomycotina</taxon>
        <taxon>Eurotiomycetes</taxon>
        <taxon>Eurotiomycetidae</taxon>
        <taxon>Eurotiales</taxon>
        <taxon>Aspergillaceae</taxon>
        <taxon>Aspergillus</taxon>
        <taxon>Aspergillus subgen. Circumdati</taxon>
    </lineage>
</organism>
<evidence type="ECO:0000256" key="1">
    <source>
        <dbReference type="ARBA" id="ARBA00004123"/>
    </source>
</evidence>
<dbReference type="InterPro" id="IPR016024">
    <property type="entry name" value="ARM-type_fold"/>
</dbReference>
<feature type="domain" description="TOG" evidence="15">
    <location>
        <begin position="323"/>
        <end position="564"/>
    </location>
</feature>
<evidence type="ECO:0000256" key="4">
    <source>
        <dbReference type="ARBA" id="ARBA00011375"/>
    </source>
</evidence>
<dbReference type="GO" id="GO:1902903">
    <property type="term" value="P:regulation of supramolecular fiber organization"/>
    <property type="evidence" value="ECO:0007669"/>
    <property type="project" value="UniProtKB-ARBA"/>
</dbReference>
<feature type="compositionally biased region" description="Basic and acidic residues" evidence="14">
    <location>
        <begin position="731"/>
        <end position="748"/>
    </location>
</feature>
<feature type="repeat" description="HEAT" evidence="13">
    <location>
        <begin position="92"/>
        <end position="129"/>
    </location>
</feature>
<evidence type="ECO:0000256" key="9">
    <source>
        <dbReference type="ARBA" id="ARBA00022776"/>
    </source>
</evidence>
<evidence type="ECO:0000256" key="6">
    <source>
        <dbReference type="ARBA" id="ARBA00022618"/>
    </source>
</evidence>
<feature type="region of interest" description="Disordered" evidence="14">
    <location>
        <begin position="229"/>
        <end position="322"/>
    </location>
</feature>
<evidence type="ECO:0000256" key="11">
    <source>
        <dbReference type="ARBA" id="ARBA00023242"/>
    </source>
</evidence>
<dbReference type="InterPro" id="IPR034085">
    <property type="entry name" value="TOG"/>
</dbReference>
<keyword evidence="11" id="KW-0539">Nucleus</keyword>
<keyword evidence="5" id="KW-0963">Cytoplasm</keyword>
<dbReference type="GO" id="GO:0008017">
    <property type="term" value="F:microtubule binding"/>
    <property type="evidence" value="ECO:0007669"/>
    <property type="project" value="TreeGrafter"/>
</dbReference>
<evidence type="ECO:0000256" key="10">
    <source>
        <dbReference type="ARBA" id="ARBA00023212"/>
    </source>
</evidence>
<dbReference type="GO" id="GO:0060172">
    <property type="term" value="P:astral microtubule depolymerization"/>
    <property type="evidence" value="ECO:0007669"/>
    <property type="project" value="TreeGrafter"/>
</dbReference>
<dbReference type="Pfam" id="PF12348">
    <property type="entry name" value="CLASP_N"/>
    <property type="match status" value="2"/>
</dbReference>
<evidence type="ECO:0000256" key="2">
    <source>
        <dbReference type="ARBA" id="ARBA00004186"/>
    </source>
</evidence>
<dbReference type="RefSeq" id="XP_024670463.1">
    <property type="nucleotide sequence ID" value="XM_024819175.1"/>
</dbReference>
<dbReference type="GO" id="GO:0031110">
    <property type="term" value="P:regulation of microtubule polymerization or depolymerization"/>
    <property type="evidence" value="ECO:0007669"/>
    <property type="project" value="UniProtKB-ARBA"/>
</dbReference>
<protein>
    <recommendedName>
        <fullName evidence="15">TOG domain-containing protein</fullName>
    </recommendedName>
</protein>
<comment type="subcellular location">
    <subcellularLocation>
        <location evidence="2">Cytoplasm</location>
        <location evidence="2">Cytoskeleton</location>
        <location evidence="2">Spindle</location>
    </subcellularLocation>
    <subcellularLocation>
        <location evidence="1">Nucleus</location>
    </subcellularLocation>
</comment>
<dbReference type="GO" id="GO:0005634">
    <property type="term" value="C:nucleus"/>
    <property type="evidence" value="ECO:0007669"/>
    <property type="project" value="UniProtKB-SubCell"/>
</dbReference>
<feature type="compositionally biased region" description="Polar residues" evidence="14">
    <location>
        <begin position="878"/>
        <end position="912"/>
    </location>
</feature>
<evidence type="ECO:0000256" key="14">
    <source>
        <dbReference type="SAM" id="MobiDB-lite"/>
    </source>
</evidence>
<feature type="compositionally biased region" description="Polar residues" evidence="14">
    <location>
        <begin position="580"/>
        <end position="599"/>
    </location>
</feature>
<dbReference type="PANTHER" id="PTHR21567">
    <property type="entry name" value="CLASP"/>
    <property type="match status" value="1"/>
</dbReference>
<sequence>MEAKAGKSASMMRGRSTPADAQLEELLSLKWDIKQRNIVAGALPHMFESIRSAIASKNWTLQNAGFSTLKHLLSRLTIQRMDHQIASHGRDLCPVLLERLGDQREDIRAKAAEAFTGLWPALRDEVEHNVLKKALEGKNPKSKAMSMTWLANMAQIYDIRFRAYVPNMVACLEYADSGVREAAKTAIVGLFQGASVSAKTDLRKQLAEHNVRRSIADDLLQTVGLDPVEISSSSRPASRVETTRRPASRMEPLKRPASRVETARRPASRMDSPKRPASRLDSPTKSSHASAPRVQPPRPASTPAQASSSRPSPSQEGDLQPMTVASPREIDDLVRDMLPFFEGRETEQNWLPREKNIITLRRLTLGSAPHRFPEAFIGGIKAVLDSSFKAVNSLRTTVSTNGCLFIQDLARCCGSQIDSMVEIIMQNMVKVCSNMKKITAQNGNATVSVIIENVSYHIRLLQHVSNACQDKNVQLRLFGAGWLKSLLTRQAPYKGSLEHGGGLTLIIMSLKKGLSDANPGVREAMRGVYWFFVTIWPSRADEIASTLDKKSRTLLDKHPDRPTTAMDDPVAPPRKAGSPKKTTALEQSGKTSQAEQTGSTALRAAIAAQKKALAKPASTLSAAPIRPPTRTQKRNPHNENSAPSLNKGPTISTKKSVPAFKEVVESHNNGHGHVLDDIENQHWNAHKVRIDDIEAHEQGMADLRSTGDIAIPGSGFADGHDINDIDFRQNDVHRDDAGDNETQEKAIADSKATGDVAVTEQRIADSDSAVDTGTQQRNVHQSDTGDSADQQRNGHSGDTGDLEVWQKWAADNDRIGGIADQQKGRRSVESGDLEVWQKWAANNDGIGEVAVRQDGAHSDETGNTQVREKEIADRNYTGDIQQSNAHIESRNGDTPSKSSSEIEAQQTETHSNGAGEIEVQQSDTSSDEPAGIEVQQSDAGSNKPGGTAVQQSDAPSDESGEIEVQQSDTLSNVPGGIEAQQKNVQNDRAGDTEVQQSDPGSNGPGGFEAQQKNVQNDRAGDTEVQQSDPGSNGPGGFEAQQKNVQNDRAGDTEVQQKSVRSKTKSSGIAIKAIERIRNNTMDILGYRKLQGLMKRGDIFPEAGGYQEEMLCALVDELEKPPEATDLPFERSVDLKAQVLLTIRRMFVHSNLLGYFPRVLTAILSARKHYPAASHIVAGLYDTANDIVAACDADVVEPVVELVSREERDETVTMGVWTLSNIMDRLLQGKTTIRQELVDKIGLLSARLLAAPNADIRRQVALLCQRLYAMVGNDARFWEILGHPMESSRNLLVYYITRG</sequence>
<keyword evidence="9" id="KW-0498">Mitosis</keyword>
<dbReference type="STRING" id="41067.A0A2I2F748"/>
<accession>A0A2I2F748</accession>
<feature type="compositionally biased region" description="Polar residues" evidence="14">
    <location>
        <begin position="769"/>
        <end position="796"/>
    </location>
</feature>
<keyword evidence="9" id="KW-0131">Cell cycle</keyword>
<evidence type="ECO:0000313" key="16">
    <source>
        <dbReference type="EMBL" id="PLB36451.1"/>
    </source>
</evidence>
<reference evidence="16 17" key="1">
    <citation type="submission" date="2017-12" db="EMBL/GenBank/DDBJ databases">
        <authorList>
            <consortium name="DOE Joint Genome Institute"/>
            <person name="Haridas S."/>
            <person name="Kjaerbolling I."/>
            <person name="Vesth T.C."/>
            <person name="Frisvad J.C."/>
            <person name="Nybo J.L."/>
            <person name="Theobald S."/>
            <person name="Kuo A."/>
            <person name="Bowyer P."/>
            <person name="Matsuda Y."/>
            <person name="Mondo S."/>
            <person name="Lyhne E.K."/>
            <person name="Kogle M.E."/>
            <person name="Clum A."/>
            <person name="Lipzen A."/>
            <person name="Salamov A."/>
            <person name="Ngan C.Y."/>
            <person name="Daum C."/>
            <person name="Chiniquy J."/>
            <person name="Barry K."/>
            <person name="LaButti K."/>
            <person name="Simmons B.A."/>
            <person name="Magnuson J.K."/>
            <person name="Mortensen U.H."/>
            <person name="Larsen T.O."/>
            <person name="Grigoriev I.V."/>
            <person name="Baker S.E."/>
            <person name="Andersen M.R."/>
            <person name="Nordberg H.P."/>
            <person name="Cantor M.N."/>
            <person name="Hua S.X."/>
        </authorList>
    </citation>
    <scope>NUCLEOTIDE SEQUENCE [LARGE SCALE GENOMIC DNA]</scope>
    <source>
        <strain evidence="16 17">CBS 102.13</strain>
    </source>
</reference>
<feature type="region of interest" description="Disordered" evidence="14">
    <location>
        <begin position="851"/>
        <end position="1061"/>
    </location>
</feature>